<proteinExistence type="predicted"/>
<evidence type="ECO:0000313" key="3">
    <source>
        <dbReference type="Proteomes" id="UP001209654"/>
    </source>
</evidence>
<keyword evidence="3" id="KW-1185">Reference proteome</keyword>
<sequence>MGPAASAVSPDDAEHPASSPAESAAATAKAFLELAFIHGLLDLVRGLSVIPQLTGSNLVSAYYRRITKPLRFPAMFGAFVSGSVREAPPKCAAIPPKPRAY</sequence>
<gene>
    <name evidence="2" type="ORF">AHIS1636_04110</name>
</gene>
<dbReference type="Proteomes" id="UP001209654">
    <property type="component" value="Unassembled WGS sequence"/>
</dbReference>
<accession>A0ABQ5MQT7</accession>
<protein>
    <submittedName>
        <fullName evidence="2">Uncharacterized protein</fullName>
    </submittedName>
</protein>
<reference evidence="2 3" key="1">
    <citation type="journal article" date="2023" name="Int. J. Syst. Evol. Microbiol.">
        <title>Arthrobacter mangrovi sp. nov., an actinobacterium isolated from the rhizosphere of a mangrove.</title>
        <authorList>
            <person name="Hamada M."/>
            <person name="Saitou S."/>
            <person name="Enomoto N."/>
            <person name="Nanri K."/>
            <person name="Hidaka K."/>
            <person name="Miura T."/>
            <person name="Tamura T."/>
        </authorList>
    </citation>
    <scope>NUCLEOTIDE SEQUENCE [LARGE SCALE GENOMIC DNA]</scope>
    <source>
        <strain evidence="2 3">NBRC 112813</strain>
    </source>
</reference>
<name>A0ABQ5MQT7_9MICC</name>
<dbReference type="EMBL" id="BRVS01000001">
    <property type="protein sequence ID" value="GLB65972.1"/>
    <property type="molecule type" value="Genomic_DNA"/>
</dbReference>
<evidence type="ECO:0000313" key="2">
    <source>
        <dbReference type="EMBL" id="GLB65972.1"/>
    </source>
</evidence>
<feature type="region of interest" description="Disordered" evidence="1">
    <location>
        <begin position="1"/>
        <end position="21"/>
    </location>
</feature>
<comment type="caution">
    <text evidence="2">The sequence shown here is derived from an EMBL/GenBank/DDBJ whole genome shotgun (WGS) entry which is preliminary data.</text>
</comment>
<evidence type="ECO:0000256" key="1">
    <source>
        <dbReference type="SAM" id="MobiDB-lite"/>
    </source>
</evidence>
<organism evidence="2 3">
    <name type="scientific">Arthrobacter mangrovi</name>
    <dbReference type="NCBI Taxonomy" id="2966350"/>
    <lineage>
        <taxon>Bacteria</taxon>
        <taxon>Bacillati</taxon>
        <taxon>Actinomycetota</taxon>
        <taxon>Actinomycetes</taxon>
        <taxon>Micrococcales</taxon>
        <taxon>Micrococcaceae</taxon>
        <taxon>Arthrobacter</taxon>
    </lineage>
</organism>